<sequence length="97" mass="11355">MTGKGAKAKIKETKVSKIKELAFTVMEKNYLDFLMEMLSKHGKMDYHVSEKKRYTFKYTIHLAKTYVNFHNEAMDVNNAKDFSEMAKKISEIKPEKV</sequence>
<evidence type="ECO:0000313" key="1">
    <source>
        <dbReference type="EMBL" id="KIM64578.1"/>
    </source>
</evidence>
<dbReference type="OrthoDB" id="2687480at2759"/>
<name>A0A0C2ZST0_9AGAM</name>
<dbReference type="HOGENOM" id="CLU_2347935_0_0_1"/>
<dbReference type="InParanoid" id="A0A0C2ZST0"/>
<accession>A0A0C2ZST0</accession>
<proteinExistence type="predicted"/>
<protein>
    <submittedName>
        <fullName evidence="1">Uncharacterized protein</fullName>
    </submittedName>
</protein>
<reference evidence="2" key="2">
    <citation type="submission" date="2015-01" db="EMBL/GenBank/DDBJ databases">
        <title>Evolutionary Origins and Diversification of the Mycorrhizal Mutualists.</title>
        <authorList>
            <consortium name="DOE Joint Genome Institute"/>
            <consortium name="Mycorrhizal Genomics Consortium"/>
            <person name="Kohler A."/>
            <person name="Kuo A."/>
            <person name="Nagy L.G."/>
            <person name="Floudas D."/>
            <person name="Copeland A."/>
            <person name="Barry K.W."/>
            <person name="Cichocki N."/>
            <person name="Veneault-Fourrey C."/>
            <person name="LaButti K."/>
            <person name="Lindquist E.A."/>
            <person name="Lipzen A."/>
            <person name="Lundell T."/>
            <person name="Morin E."/>
            <person name="Murat C."/>
            <person name="Riley R."/>
            <person name="Ohm R."/>
            <person name="Sun H."/>
            <person name="Tunlid A."/>
            <person name="Henrissat B."/>
            <person name="Grigoriev I.V."/>
            <person name="Hibbett D.S."/>
            <person name="Martin F."/>
        </authorList>
    </citation>
    <scope>NUCLEOTIDE SEQUENCE [LARGE SCALE GENOMIC DNA]</scope>
    <source>
        <strain evidence="2">Foug A</strain>
    </source>
</reference>
<keyword evidence="2" id="KW-1185">Reference proteome</keyword>
<dbReference type="EMBL" id="KN822027">
    <property type="protein sequence ID" value="KIM64578.1"/>
    <property type="molecule type" value="Genomic_DNA"/>
</dbReference>
<organism evidence="1 2">
    <name type="scientific">Scleroderma citrinum Foug A</name>
    <dbReference type="NCBI Taxonomy" id="1036808"/>
    <lineage>
        <taxon>Eukaryota</taxon>
        <taxon>Fungi</taxon>
        <taxon>Dikarya</taxon>
        <taxon>Basidiomycota</taxon>
        <taxon>Agaricomycotina</taxon>
        <taxon>Agaricomycetes</taxon>
        <taxon>Agaricomycetidae</taxon>
        <taxon>Boletales</taxon>
        <taxon>Sclerodermatineae</taxon>
        <taxon>Sclerodermataceae</taxon>
        <taxon>Scleroderma</taxon>
    </lineage>
</organism>
<evidence type="ECO:0000313" key="2">
    <source>
        <dbReference type="Proteomes" id="UP000053989"/>
    </source>
</evidence>
<reference evidence="1 2" key="1">
    <citation type="submission" date="2014-04" db="EMBL/GenBank/DDBJ databases">
        <authorList>
            <consortium name="DOE Joint Genome Institute"/>
            <person name="Kuo A."/>
            <person name="Kohler A."/>
            <person name="Nagy L.G."/>
            <person name="Floudas D."/>
            <person name="Copeland A."/>
            <person name="Barry K.W."/>
            <person name="Cichocki N."/>
            <person name="Veneault-Fourrey C."/>
            <person name="LaButti K."/>
            <person name="Lindquist E.A."/>
            <person name="Lipzen A."/>
            <person name="Lundell T."/>
            <person name="Morin E."/>
            <person name="Murat C."/>
            <person name="Sun H."/>
            <person name="Tunlid A."/>
            <person name="Henrissat B."/>
            <person name="Grigoriev I.V."/>
            <person name="Hibbett D.S."/>
            <person name="Martin F."/>
            <person name="Nordberg H.P."/>
            <person name="Cantor M.N."/>
            <person name="Hua S.X."/>
        </authorList>
    </citation>
    <scope>NUCLEOTIDE SEQUENCE [LARGE SCALE GENOMIC DNA]</scope>
    <source>
        <strain evidence="1 2">Foug A</strain>
    </source>
</reference>
<dbReference type="AlphaFoldDB" id="A0A0C2ZST0"/>
<gene>
    <name evidence="1" type="ORF">SCLCIDRAFT_114694</name>
</gene>
<dbReference type="Proteomes" id="UP000053989">
    <property type="component" value="Unassembled WGS sequence"/>
</dbReference>